<feature type="domain" description="AB hydrolase-1" evidence="1">
    <location>
        <begin position="29"/>
        <end position="259"/>
    </location>
</feature>
<dbReference type="InterPro" id="IPR029058">
    <property type="entry name" value="AB_hydrolase_fold"/>
</dbReference>
<dbReference type="Proteomes" id="UP000054387">
    <property type="component" value="Unassembled WGS sequence"/>
</dbReference>
<sequence>MNAADTVNDVQSSDGTEIVYERTGEGPPLVVVHGTAGDRTDWRPVLSDLTERFTVYAVDRRGRGDSGDAGEYALEREFEDVAAVVERIDEPVVLMGHSFGALCALEAALLVDNLERLILYEPPIPEPGERLADEESVARVEALLADGDHDAALSTFLREVAGESPEEVELLKSDPWWEVGLGAVHTAPREVRGCDEYRFDADRFAEFTAPTLLLSGGESPMFMKRATATVDKALPNSRIATFAGEGHEAITTAPDLFVETVFESLDSPE</sequence>
<organism evidence="2 3">
    <name type="scientific">Haloprofundus marisrubri</name>
    <dbReference type="NCBI Taxonomy" id="1514971"/>
    <lineage>
        <taxon>Archaea</taxon>
        <taxon>Methanobacteriati</taxon>
        <taxon>Methanobacteriota</taxon>
        <taxon>Stenosarchaea group</taxon>
        <taxon>Halobacteria</taxon>
        <taxon>Halobacteriales</taxon>
        <taxon>Haloferacaceae</taxon>
        <taxon>Haloprofundus</taxon>
    </lineage>
</organism>
<dbReference type="InterPro" id="IPR000073">
    <property type="entry name" value="AB_hydrolase_1"/>
</dbReference>
<name>A0A0W1R9I0_9EURY</name>
<dbReference type="STRING" id="1514971.AUR64_11485"/>
<evidence type="ECO:0000259" key="1">
    <source>
        <dbReference type="Pfam" id="PF12697"/>
    </source>
</evidence>
<dbReference type="PANTHER" id="PTHR46438">
    <property type="entry name" value="ALPHA/BETA-HYDROLASES SUPERFAMILY PROTEIN"/>
    <property type="match status" value="1"/>
</dbReference>
<dbReference type="OrthoDB" id="7531at2157"/>
<accession>A0A0W1R9I0</accession>
<keyword evidence="3" id="KW-1185">Reference proteome</keyword>
<gene>
    <name evidence="2" type="ORF">AUR64_11485</name>
</gene>
<evidence type="ECO:0000313" key="2">
    <source>
        <dbReference type="EMBL" id="KTG10201.1"/>
    </source>
</evidence>
<dbReference type="Pfam" id="PF12697">
    <property type="entry name" value="Abhydrolase_6"/>
    <property type="match status" value="1"/>
</dbReference>
<dbReference type="GO" id="GO:0016787">
    <property type="term" value="F:hydrolase activity"/>
    <property type="evidence" value="ECO:0007669"/>
    <property type="project" value="UniProtKB-KW"/>
</dbReference>
<evidence type="ECO:0000313" key="3">
    <source>
        <dbReference type="Proteomes" id="UP000054387"/>
    </source>
</evidence>
<comment type="caution">
    <text evidence="2">The sequence shown here is derived from an EMBL/GenBank/DDBJ whole genome shotgun (WGS) entry which is preliminary data.</text>
</comment>
<reference evidence="2 3" key="1">
    <citation type="submission" date="2015-12" db="EMBL/GenBank/DDBJ databases">
        <title>Haloprofundus marisrubri gen. nov., sp. nov., an extremely halophilic archaeon isolated from the Discovery deep brine-seawater interface in the Red Sea.</title>
        <authorList>
            <person name="Zhang G."/>
            <person name="Stingl U."/>
            <person name="Rashid M."/>
        </authorList>
    </citation>
    <scope>NUCLEOTIDE SEQUENCE [LARGE SCALE GENOMIC DNA]</scope>
    <source>
        <strain evidence="2 3">SB9</strain>
    </source>
</reference>
<dbReference type="SUPFAM" id="SSF53474">
    <property type="entry name" value="alpha/beta-Hydrolases"/>
    <property type="match status" value="1"/>
</dbReference>
<dbReference type="RefSeq" id="WP_058581555.1">
    <property type="nucleotide sequence ID" value="NZ_LOPU01000018.1"/>
</dbReference>
<protein>
    <submittedName>
        <fullName evidence="2">Alpha/beta hydrolase</fullName>
    </submittedName>
</protein>
<keyword evidence="2" id="KW-0378">Hydrolase</keyword>
<dbReference type="Gene3D" id="3.40.50.1820">
    <property type="entry name" value="alpha/beta hydrolase"/>
    <property type="match status" value="1"/>
</dbReference>
<dbReference type="AlphaFoldDB" id="A0A0W1R9I0"/>
<proteinExistence type="predicted"/>
<dbReference type="EMBL" id="LOPU01000018">
    <property type="protein sequence ID" value="KTG10201.1"/>
    <property type="molecule type" value="Genomic_DNA"/>
</dbReference>